<dbReference type="PANTHER" id="PTHR33254:SF4">
    <property type="entry name" value="4-HYDROXY-4-METHYL-2-OXOGLUTARATE ALDOLASE 3-RELATED"/>
    <property type="match status" value="1"/>
</dbReference>
<keyword evidence="6 10" id="KW-0456">Lyase</keyword>
<evidence type="ECO:0000256" key="8">
    <source>
        <dbReference type="ARBA" id="ARBA00047973"/>
    </source>
</evidence>
<dbReference type="NCBIfam" id="NF006875">
    <property type="entry name" value="PRK09372.1"/>
    <property type="match status" value="1"/>
</dbReference>
<dbReference type="Gene3D" id="3.50.30.40">
    <property type="entry name" value="Ribonuclease E inhibitor RraA/RraA-like"/>
    <property type="match status" value="1"/>
</dbReference>
<evidence type="ECO:0000256" key="6">
    <source>
        <dbReference type="ARBA" id="ARBA00023239"/>
    </source>
</evidence>
<comment type="function">
    <text evidence="7 10">Catalyzes the aldol cleavage of 4-hydroxy-4-methyl-2-oxoglutarate (HMG) into 2 molecules of pyruvate. Also contains a secondary oxaloacetate (OAA) decarboxylase activity due to the common pyruvate enolate transition state formed following C-C bond cleavage in the retro-aldol and decarboxylation reactions.</text>
</comment>
<evidence type="ECO:0000313" key="11">
    <source>
        <dbReference type="EMBL" id="SHI18906.1"/>
    </source>
</evidence>
<dbReference type="GO" id="GO:0051252">
    <property type="term" value="P:regulation of RNA metabolic process"/>
    <property type="evidence" value="ECO:0007669"/>
    <property type="project" value="InterPro"/>
</dbReference>
<dbReference type="InterPro" id="IPR005493">
    <property type="entry name" value="RraA/RraA-like"/>
</dbReference>
<comment type="cofactor">
    <cofactor evidence="2 10">
        <name>a divalent metal cation</name>
        <dbReference type="ChEBI" id="CHEBI:60240"/>
    </cofactor>
</comment>
<dbReference type="CDD" id="cd16841">
    <property type="entry name" value="RraA_family"/>
    <property type="match status" value="1"/>
</dbReference>
<organism evidence="11 12">
    <name type="scientific">Ferrimonas marina</name>
    <dbReference type="NCBI Taxonomy" id="299255"/>
    <lineage>
        <taxon>Bacteria</taxon>
        <taxon>Pseudomonadati</taxon>
        <taxon>Pseudomonadota</taxon>
        <taxon>Gammaproteobacteria</taxon>
        <taxon>Alteromonadales</taxon>
        <taxon>Ferrimonadaceae</taxon>
        <taxon>Ferrimonas</taxon>
    </lineage>
</organism>
<dbReference type="PANTHER" id="PTHR33254">
    <property type="entry name" value="4-HYDROXY-4-METHYL-2-OXOGLUTARATE ALDOLASE 3-RELATED"/>
    <property type="match status" value="1"/>
</dbReference>
<evidence type="ECO:0000256" key="7">
    <source>
        <dbReference type="ARBA" id="ARBA00025046"/>
    </source>
</evidence>
<keyword evidence="9" id="KW-0460">Magnesium</keyword>
<evidence type="ECO:0000256" key="1">
    <source>
        <dbReference type="ARBA" id="ARBA00001342"/>
    </source>
</evidence>
<protein>
    <recommendedName>
        <fullName evidence="10">4-hydroxy-4-methyl-2-oxoglutarate aldolase</fullName>
        <shortName evidence="10">HMG aldolase</shortName>
        <ecNumber evidence="10">4.1.1.112</ecNumber>
        <ecNumber evidence="10">4.1.3.17</ecNumber>
    </recommendedName>
    <alternativeName>
        <fullName evidence="10">Oxaloacetate decarboxylase</fullName>
    </alternativeName>
</protein>
<comment type="subunit">
    <text evidence="4 10">Homotrimer.</text>
</comment>
<feature type="binding site" evidence="9">
    <location>
        <begin position="75"/>
        <end position="78"/>
    </location>
    <ligand>
        <name>substrate</name>
    </ligand>
</feature>
<dbReference type="EMBL" id="FQXG01000009">
    <property type="protein sequence ID" value="SHI18906.1"/>
    <property type="molecule type" value="Genomic_DNA"/>
</dbReference>
<dbReference type="SUPFAM" id="SSF89562">
    <property type="entry name" value="RraA-like"/>
    <property type="match status" value="1"/>
</dbReference>
<proteinExistence type="inferred from homology"/>
<feature type="binding site" evidence="9">
    <location>
        <position position="97"/>
    </location>
    <ligand>
        <name>substrate</name>
    </ligand>
</feature>
<dbReference type="GO" id="GO:0008428">
    <property type="term" value="F:ribonuclease inhibitor activity"/>
    <property type="evidence" value="ECO:0007669"/>
    <property type="project" value="InterPro"/>
</dbReference>
<dbReference type="RefSeq" id="WP_067666149.1">
    <property type="nucleotide sequence ID" value="NZ_FQXG01000009.1"/>
</dbReference>
<evidence type="ECO:0000313" key="12">
    <source>
        <dbReference type="Proteomes" id="UP000184268"/>
    </source>
</evidence>
<dbReference type="GO" id="GO:0047443">
    <property type="term" value="F:4-hydroxy-4-methyl-2-oxoglutarate aldolase activity"/>
    <property type="evidence" value="ECO:0007669"/>
    <property type="project" value="UniProtKB-EC"/>
</dbReference>
<evidence type="ECO:0000256" key="5">
    <source>
        <dbReference type="ARBA" id="ARBA00022723"/>
    </source>
</evidence>
<dbReference type="InterPro" id="IPR010203">
    <property type="entry name" value="RraA"/>
</dbReference>
<dbReference type="EC" id="4.1.3.17" evidence="10"/>
<dbReference type="GO" id="GO:0046872">
    <property type="term" value="F:metal ion binding"/>
    <property type="evidence" value="ECO:0007669"/>
    <property type="project" value="UniProtKB-KW"/>
</dbReference>
<evidence type="ECO:0000256" key="2">
    <source>
        <dbReference type="ARBA" id="ARBA00001968"/>
    </source>
</evidence>
<dbReference type="Pfam" id="PF03737">
    <property type="entry name" value="RraA-like"/>
    <property type="match status" value="1"/>
</dbReference>
<dbReference type="NCBIfam" id="NF009134">
    <property type="entry name" value="PRK12487.1"/>
    <property type="match status" value="1"/>
</dbReference>
<dbReference type="InterPro" id="IPR036704">
    <property type="entry name" value="RraA/RraA-like_sf"/>
</dbReference>
<evidence type="ECO:0000256" key="3">
    <source>
        <dbReference type="ARBA" id="ARBA00008621"/>
    </source>
</evidence>
<dbReference type="EC" id="4.1.1.112" evidence="10"/>
<dbReference type="STRING" id="299255.SAMN02745129_4595"/>
<dbReference type="NCBIfam" id="TIGR01935">
    <property type="entry name" value="NOT-MenG"/>
    <property type="match status" value="1"/>
</dbReference>
<accession>A0A1M5Z3Q4</accession>
<dbReference type="AlphaFoldDB" id="A0A1M5Z3Q4"/>
<name>A0A1M5Z3Q4_9GAMM</name>
<evidence type="ECO:0000256" key="9">
    <source>
        <dbReference type="PIRSR" id="PIRSR605493-1"/>
    </source>
</evidence>
<feature type="binding site" evidence="9">
    <location>
        <position position="98"/>
    </location>
    <ligand>
        <name>Mg(2+)</name>
        <dbReference type="ChEBI" id="CHEBI:18420"/>
    </ligand>
</feature>
<comment type="cofactor">
    <cofactor evidence="9">
        <name>Mg(2+)</name>
        <dbReference type="ChEBI" id="CHEBI:18420"/>
    </cofactor>
</comment>
<dbReference type="OrthoDB" id="943692at2"/>
<evidence type="ECO:0000256" key="4">
    <source>
        <dbReference type="ARBA" id="ARBA00011233"/>
    </source>
</evidence>
<evidence type="ECO:0000256" key="10">
    <source>
        <dbReference type="RuleBase" id="RU004338"/>
    </source>
</evidence>
<sequence length="165" mass="17787">MKDLLPDLCDAYGDRLTLLPPIFRGFGGKTEFWGEVVTVRCPEDNGLVRQRLSEPGEGRVLCVDGGGLARYALLGDQLAALAVDNGWAGVVVFGYVRDVVALAGFELGVQALGSVPMKTEKRGLGEADVVFQIEGRTVRPGQWLYADSNGIALSEEALAMEQWSE</sequence>
<reference evidence="11 12" key="1">
    <citation type="submission" date="2016-11" db="EMBL/GenBank/DDBJ databases">
        <authorList>
            <person name="Jaros S."/>
            <person name="Januszkiewicz K."/>
            <person name="Wedrychowicz H."/>
        </authorList>
    </citation>
    <scope>NUCLEOTIDE SEQUENCE [LARGE SCALE GENOMIC DNA]</scope>
    <source>
        <strain evidence="11 12">DSM 16917</strain>
    </source>
</reference>
<keyword evidence="12" id="KW-1185">Reference proteome</keyword>
<comment type="catalytic activity">
    <reaction evidence="1 10">
        <text>4-hydroxy-4-methyl-2-oxoglutarate = 2 pyruvate</text>
        <dbReference type="Rhea" id="RHEA:22748"/>
        <dbReference type="ChEBI" id="CHEBI:15361"/>
        <dbReference type="ChEBI" id="CHEBI:58276"/>
        <dbReference type="EC" id="4.1.3.17"/>
    </reaction>
</comment>
<keyword evidence="5 9" id="KW-0479">Metal-binding</keyword>
<dbReference type="GO" id="GO:0008948">
    <property type="term" value="F:oxaloacetate decarboxylase activity"/>
    <property type="evidence" value="ECO:0007669"/>
    <property type="project" value="UniProtKB-EC"/>
</dbReference>
<dbReference type="Proteomes" id="UP000184268">
    <property type="component" value="Unassembled WGS sequence"/>
</dbReference>
<comment type="catalytic activity">
    <reaction evidence="8 10">
        <text>oxaloacetate + H(+) = pyruvate + CO2</text>
        <dbReference type="Rhea" id="RHEA:15641"/>
        <dbReference type="ChEBI" id="CHEBI:15361"/>
        <dbReference type="ChEBI" id="CHEBI:15378"/>
        <dbReference type="ChEBI" id="CHEBI:16452"/>
        <dbReference type="ChEBI" id="CHEBI:16526"/>
        <dbReference type="EC" id="4.1.1.112"/>
    </reaction>
</comment>
<gene>
    <name evidence="11" type="ORF">SAMN02745129_4595</name>
</gene>
<comment type="similarity">
    <text evidence="3 10">Belongs to the class II aldolase/RraA-like family.</text>
</comment>